<name>A0A450UKW9_9GAMM</name>
<dbReference type="EMBL" id="CAADFG010000053">
    <property type="protein sequence ID" value="VFJ93157.1"/>
    <property type="molecule type" value="Genomic_DNA"/>
</dbReference>
<gene>
    <name evidence="1" type="ORF">BECKH772A_GA0070896_1005310</name>
    <name evidence="2" type="ORF">BECKH772B_GA0070898_1005410</name>
    <name evidence="3" type="ORF">BECKH772C_GA0070978_1005110</name>
</gene>
<dbReference type="AlphaFoldDB" id="A0A450UKW9"/>
<accession>A0A450UKW9</accession>
<dbReference type="EMBL" id="CAADFJ010000051">
    <property type="protein sequence ID" value="VFK00705.1"/>
    <property type="molecule type" value="Genomic_DNA"/>
</dbReference>
<evidence type="ECO:0000313" key="1">
    <source>
        <dbReference type="EMBL" id="VFJ93157.1"/>
    </source>
</evidence>
<sequence length="109" mass="12268">MGVSVFLRSNHYHWSNKFANNQVLAPGKECVAELAHDLSEWQGDSDGYVDSLPWMARASGNITNNWANPSSAICSGHFTIAKIQSKRRAHAPRRRTTLYRITPALQMRV</sequence>
<organism evidence="1">
    <name type="scientific">Candidatus Kentrum eta</name>
    <dbReference type="NCBI Taxonomy" id="2126337"/>
    <lineage>
        <taxon>Bacteria</taxon>
        <taxon>Pseudomonadati</taxon>
        <taxon>Pseudomonadota</taxon>
        <taxon>Gammaproteobacteria</taxon>
        <taxon>Candidatus Kentrum</taxon>
    </lineage>
</organism>
<evidence type="ECO:0000313" key="2">
    <source>
        <dbReference type="EMBL" id="VFJ94041.1"/>
    </source>
</evidence>
<evidence type="ECO:0000313" key="3">
    <source>
        <dbReference type="EMBL" id="VFK00705.1"/>
    </source>
</evidence>
<reference evidence="1" key="1">
    <citation type="submission" date="2019-02" db="EMBL/GenBank/DDBJ databases">
        <authorList>
            <person name="Gruber-Vodicka R. H."/>
            <person name="Seah K. B. B."/>
        </authorList>
    </citation>
    <scope>NUCLEOTIDE SEQUENCE</scope>
    <source>
        <strain evidence="3">BECK_SA2B12</strain>
        <strain evidence="1">BECK_SA2B15</strain>
        <strain evidence="2">BECK_SA2B20</strain>
    </source>
</reference>
<proteinExistence type="predicted"/>
<dbReference type="EMBL" id="CAADFI010000054">
    <property type="protein sequence ID" value="VFJ94041.1"/>
    <property type="molecule type" value="Genomic_DNA"/>
</dbReference>
<protein>
    <submittedName>
        <fullName evidence="1">Uncharacterized protein</fullName>
    </submittedName>
</protein>